<evidence type="ECO:0000313" key="2">
    <source>
        <dbReference type="Proteomes" id="UP000191933"/>
    </source>
</evidence>
<organism evidence="1 2">
    <name type="scientific">Agrobacterium genomosp. 2 str. CFBP 5494</name>
    <dbReference type="NCBI Taxonomy" id="1183436"/>
    <lineage>
        <taxon>Bacteria</taxon>
        <taxon>Pseudomonadati</taxon>
        <taxon>Pseudomonadota</taxon>
        <taxon>Alphaproteobacteria</taxon>
        <taxon>Hyphomicrobiales</taxon>
        <taxon>Rhizobiaceae</taxon>
        <taxon>Rhizobium/Agrobacterium group</taxon>
        <taxon>Agrobacterium</taxon>
        <taxon>Agrobacterium tumefaciens complex</taxon>
    </lineage>
</organism>
<reference evidence="1 2" key="1">
    <citation type="submission" date="2016-01" db="EMBL/GenBank/DDBJ databases">
        <authorList>
            <person name="Regsiter A."/>
            <person name="william w."/>
        </authorList>
    </citation>
    <scope>NUCLEOTIDE SEQUENCE [LARGE SCALE GENOMIC DNA]</scope>
    <source>
        <strain evidence="1 2">CFBP 5494</strain>
    </source>
</reference>
<keyword evidence="2" id="KW-1185">Reference proteome</keyword>
<dbReference type="RefSeq" id="WP_072494478.1">
    <property type="nucleotide sequence ID" value="NZ_LT009718.1"/>
</dbReference>
<proteinExistence type="predicted"/>
<accession>A0A9W5AZ08</accession>
<gene>
    <name evidence="1" type="ORF">AGR2A_Cc140054</name>
</gene>
<dbReference type="AlphaFoldDB" id="A0A9W5AZ08"/>
<comment type="caution">
    <text evidence="1">The sequence shown here is derived from an EMBL/GenBank/DDBJ whole genome shotgun (WGS) entry which is preliminary data.</text>
</comment>
<dbReference type="EMBL" id="FBVY01000006">
    <property type="protein sequence ID" value="CUW88416.1"/>
    <property type="molecule type" value="Genomic_DNA"/>
</dbReference>
<name>A0A9W5AZ08_9HYPH</name>
<protein>
    <submittedName>
        <fullName evidence="1">Uncharacterized protein</fullName>
    </submittedName>
</protein>
<evidence type="ECO:0000313" key="1">
    <source>
        <dbReference type="EMBL" id="CUW88416.1"/>
    </source>
</evidence>
<sequence>MQAASAYVQNDTYHNAIDKLEATARTFDPAAPDMLRSAIIQVLGEDLGLWPQDCSPLSAIITNNSKEAA</sequence>
<dbReference type="Proteomes" id="UP000191933">
    <property type="component" value="Unassembled WGS sequence"/>
</dbReference>